<evidence type="ECO:0000313" key="2">
    <source>
        <dbReference type="EMBL" id="GHP07282.1"/>
    </source>
</evidence>
<comment type="caution">
    <text evidence="2">The sequence shown here is derived from an EMBL/GenBank/DDBJ whole genome shotgun (WGS) entry which is preliminary data.</text>
</comment>
<dbReference type="EMBL" id="BNJQ01000016">
    <property type="protein sequence ID" value="GHP07282.1"/>
    <property type="molecule type" value="Genomic_DNA"/>
</dbReference>
<reference evidence="2" key="1">
    <citation type="submission" date="2020-10" db="EMBL/GenBank/DDBJ databases">
        <title>Unveiling of a novel bifunctional photoreceptor, Dualchrome1, isolated from a cosmopolitan green alga.</title>
        <authorList>
            <person name="Suzuki S."/>
            <person name="Kawachi M."/>
        </authorList>
    </citation>
    <scope>NUCLEOTIDE SEQUENCE</scope>
    <source>
        <strain evidence="2">NIES 2893</strain>
    </source>
</reference>
<dbReference type="Gene3D" id="3.90.1410.10">
    <property type="entry name" value="set domain protein methyltransferase, domain 1"/>
    <property type="match status" value="1"/>
</dbReference>
<dbReference type="OrthoDB" id="341421at2759"/>
<name>A0A830HK83_9CHLO</name>
<evidence type="ECO:0000256" key="1">
    <source>
        <dbReference type="SAM" id="MobiDB-lite"/>
    </source>
</evidence>
<sequence length="510" mass="54476">MAAPSCFFQPQPSWPSRPSRRASLLSTSSSSSSSSSSLCRSRLPVRVSCVRVRRPKAASSSSSSSSSSLASLASWAQNVGIKIPTSISLEGAPFDHGGVAIRGVQAQTPGVQTDEVIFSVPRRATLETHAAQKTCPRGNALLATSAWTALDWDARLATLLLHEKALGNASAFMPYMQSLPWDEIPPLLPTWSREDLDALNDKALADDATKERKRWDEQHSKLLSGLKQTQSSEEVAEKSPLAQNPPSLQEFVDTMCLVRSRAFSGPFEGSEFSERVRLTTLGWVLAAASYGIDPDNAPRAIGAAVSVMLFIYLKDLLTRRQFDGELRRFALCPAIDLLNRGDDDDADYGDSATAGGSLGGVAYGYFTDCFDVVASRDVAAGDEVTISYGSRSDADLLMRYGFVPSGSNPADWTRVQLGKPRSADGFGSPETPDDAKAVSAVARRRGGVDNVAAMANQLGGMDALRASMHNAAALVEAAPPREPTDAARASLAALYRSRRAATLRAVAESL</sequence>
<dbReference type="GO" id="GO:0016279">
    <property type="term" value="F:protein-lysine N-methyltransferase activity"/>
    <property type="evidence" value="ECO:0007669"/>
    <property type="project" value="TreeGrafter"/>
</dbReference>
<dbReference type="AlphaFoldDB" id="A0A830HK83"/>
<dbReference type="CDD" id="cd10527">
    <property type="entry name" value="SET_LSMT"/>
    <property type="match status" value="1"/>
</dbReference>
<gene>
    <name evidence="2" type="ORF">PPROV_000602300</name>
</gene>
<feature type="region of interest" description="Disordered" evidence="1">
    <location>
        <begin position="224"/>
        <end position="246"/>
    </location>
</feature>
<dbReference type="InterPro" id="IPR046341">
    <property type="entry name" value="SET_dom_sf"/>
</dbReference>
<protein>
    <recommendedName>
        <fullName evidence="4">SET domain-containing protein</fullName>
    </recommendedName>
</protein>
<feature type="region of interest" description="Disordered" evidence="1">
    <location>
        <begin position="1"/>
        <end position="41"/>
    </location>
</feature>
<evidence type="ECO:0008006" key="4">
    <source>
        <dbReference type="Google" id="ProtNLM"/>
    </source>
</evidence>
<keyword evidence="3" id="KW-1185">Reference proteome</keyword>
<dbReference type="PANTHER" id="PTHR13271">
    <property type="entry name" value="UNCHARACTERIZED PUTATIVE METHYLTRANSFERASE"/>
    <property type="match status" value="1"/>
</dbReference>
<dbReference type="InterPro" id="IPR050600">
    <property type="entry name" value="SETD3_SETD6_MTase"/>
</dbReference>
<accession>A0A830HK83</accession>
<dbReference type="SUPFAM" id="SSF82199">
    <property type="entry name" value="SET domain"/>
    <property type="match status" value="1"/>
</dbReference>
<dbReference type="Proteomes" id="UP000660262">
    <property type="component" value="Unassembled WGS sequence"/>
</dbReference>
<proteinExistence type="predicted"/>
<organism evidence="2 3">
    <name type="scientific">Pycnococcus provasolii</name>
    <dbReference type="NCBI Taxonomy" id="41880"/>
    <lineage>
        <taxon>Eukaryota</taxon>
        <taxon>Viridiplantae</taxon>
        <taxon>Chlorophyta</taxon>
        <taxon>Pseudoscourfieldiophyceae</taxon>
        <taxon>Pseudoscourfieldiales</taxon>
        <taxon>Pycnococcaceae</taxon>
        <taxon>Pycnococcus</taxon>
    </lineage>
</organism>
<feature type="compositionally biased region" description="Low complexity" evidence="1">
    <location>
        <begin position="14"/>
        <end position="41"/>
    </location>
</feature>
<evidence type="ECO:0000313" key="3">
    <source>
        <dbReference type="Proteomes" id="UP000660262"/>
    </source>
</evidence>